<keyword evidence="1" id="KW-0812">Transmembrane</keyword>
<protein>
    <recommendedName>
        <fullName evidence="4">Zinc-finger domain-containing protein</fullName>
    </recommendedName>
</protein>
<reference evidence="2 3" key="1">
    <citation type="submission" date="2023-07" db="EMBL/GenBank/DDBJ databases">
        <title>Sorghum-associated microbial communities from plants grown in Nebraska, USA.</title>
        <authorList>
            <person name="Schachtman D."/>
        </authorList>
    </citation>
    <scope>NUCLEOTIDE SEQUENCE [LARGE SCALE GENOMIC DNA]</scope>
    <source>
        <strain evidence="2 3">BE57</strain>
    </source>
</reference>
<organism evidence="2 3">
    <name type="scientific">Dyadobacter fermentans</name>
    <dbReference type="NCBI Taxonomy" id="94254"/>
    <lineage>
        <taxon>Bacteria</taxon>
        <taxon>Pseudomonadati</taxon>
        <taxon>Bacteroidota</taxon>
        <taxon>Cytophagia</taxon>
        <taxon>Cytophagales</taxon>
        <taxon>Spirosomataceae</taxon>
        <taxon>Dyadobacter</taxon>
    </lineage>
</organism>
<keyword evidence="3" id="KW-1185">Reference proteome</keyword>
<keyword evidence="1" id="KW-1133">Transmembrane helix</keyword>
<evidence type="ECO:0000313" key="2">
    <source>
        <dbReference type="EMBL" id="MDR6804894.1"/>
    </source>
</evidence>
<accession>A0ABU1QW83</accession>
<evidence type="ECO:0000256" key="1">
    <source>
        <dbReference type="SAM" id="Phobius"/>
    </source>
</evidence>
<dbReference type="RefSeq" id="WP_309982161.1">
    <property type="nucleotide sequence ID" value="NZ_JAVDTI010000002.1"/>
</dbReference>
<evidence type="ECO:0000313" key="3">
    <source>
        <dbReference type="Proteomes" id="UP001264980"/>
    </source>
</evidence>
<name>A0ABU1QW83_9BACT</name>
<proteinExistence type="predicted"/>
<dbReference type="EMBL" id="JAVDTI010000002">
    <property type="protein sequence ID" value="MDR6804894.1"/>
    <property type="molecule type" value="Genomic_DNA"/>
</dbReference>
<gene>
    <name evidence="2" type="ORF">J2W84_001940</name>
</gene>
<comment type="caution">
    <text evidence="2">The sequence shown here is derived from an EMBL/GenBank/DDBJ whole genome shotgun (WGS) entry which is preliminary data.</text>
</comment>
<dbReference type="Proteomes" id="UP001264980">
    <property type="component" value="Unassembled WGS sequence"/>
</dbReference>
<feature type="transmembrane region" description="Helical" evidence="1">
    <location>
        <begin position="82"/>
        <end position="104"/>
    </location>
</feature>
<evidence type="ECO:0008006" key="4">
    <source>
        <dbReference type="Google" id="ProtNLM"/>
    </source>
</evidence>
<keyword evidence="1" id="KW-0472">Membrane</keyword>
<feature type="transmembrane region" description="Helical" evidence="1">
    <location>
        <begin position="116"/>
        <end position="135"/>
    </location>
</feature>
<sequence>MNIADHLSDIEIQQHALDAGNSGMAAATHIAQCPHCSGRVAFYQKMARGMSVVPMEEFDFNLTKTVLAQLPARKRSHAPERAFIACVSLVGVFAAIGVFCYLNTGLLNDLLGKSDVISYGTACCLLFAFLLTNLWSENVGKIRRINLPESLQHFPGAAV</sequence>